<dbReference type="AlphaFoldDB" id="M3IMI3"/>
<reference evidence="1 2" key="1">
    <citation type="submission" date="2013-02" db="EMBL/GenBank/DDBJ databases">
        <authorList>
            <person name="Harkins D.M."/>
            <person name="Durkin A.S."/>
            <person name="Brinkac L.M."/>
            <person name="Haft D.H."/>
            <person name="Selengut J.D."/>
            <person name="Sanka R."/>
            <person name="DePew J."/>
            <person name="Purushe J."/>
            <person name="Tulsiani S.M."/>
            <person name="Graham G.C."/>
            <person name="Burns M.-A."/>
            <person name="Dohnt M.F."/>
            <person name="Smythe L.D."/>
            <person name="McKay D.B."/>
            <person name="Craig S.B."/>
            <person name="Vinetz J.M."/>
            <person name="Sutton G.G."/>
            <person name="Nierman W.C."/>
            <person name="Fouts D.E."/>
        </authorList>
    </citation>
    <scope>NUCLEOTIDE SEQUENCE [LARGE SCALE GENOMIC DNA]</scope>
    <source>
        <strain evidence="1 2">LT2050</strain>
    </source>
</reference>
<sequence>MRGKEFETALEEKNIPNVNYSKIPVLVKQNKFKRIVAVTFSQLELDLVAKLAKRHSNLEVVALHYGSPFLKLNTLPNLKILFSFSPTLESKKALLYSVLERKSTIPVVDLILKGENEKTASQQP</sequence>
<accession>M3IMI3</accession>
<dbReference type="EMBL" id="AFMD02000216">
    <property type="protein sequence ID" value="EMG22408.1"/>
    <property type="molecule type" value="Genomic_DNA"/>
</dbReference>
<gene>
    <name evidence="1" type="ORF">LEP1GSC150_3490</name>
</gene>
<organism evidence="1 2">
    <name type="scientific">Leptospira interrogans serovar Copenhageni str. LT2050</name>
    <dbReference type="NCBI Taxonomy" id="1001598"/>
    <lineage>
        <taxon>Bacteria</taxon>
        <taxon>Pseudomonadati</taxon>
        <taxon>Spirochaetota</taxon>
        <taxon>Spirochaetia</taxon>
        <taxon>Leptospirales</taxon>
        <taxon>Leptospiraceae</taxon>
        <taxon>Leptospira</taxon>
    </lineage>
</organism>
<dbReference type="Proteomes" id="UP000011778">
    <property type="component" value="Unassembled WGS sequence"/>
</dbReference>
<proteinExistence type="predicted"/>
<protein>
    <submittedName>
        <fullName evidence="1">Uncharacterized protein</fullName>
    </submittedName>
</protein>
<evidence type="ECO:0000313" key="1">
    <source>
        <dbReference type="EMBL" id="EMG22408.1"/>
    </source>
</evidence>
<evidence type="ECO:0000313" key="2">
    <source>
        <dbReference type="Proteomes" id="UP000011778"/>
    </source>
</evidence>
<comment type="caution">
    <text evidence="1">The sequence shown here is derived from an EMBL/GenBank/DDBJ whole genome shotgun (WGS) entry which is preliminary data.</text>
</comment>
<name>M3IMI3_LEPIT</name>